<dbReference type="Proteomes" id="UP000887013">
    <property type="component" value="Unassembled WGS sequence"/>
</dbReference>
<dbReference type="AlphaFoldDB" id="A0A8X6SZM7"/>
<proteinExistence type="predicted"/>
<keyword evidence="2" id="KW-1185">Reference proteome</keyword>
<comment type="caution">
    <text evidence="1">The sequence shown here is derived from an EMBL/GenBank/DDBJ whole genome shotgun (WGS) entry which is preliminary data.</text>
</comment>
<accession>A0A8X6SZM7</accession>
<dbReference type="EMBL" id="BMAW01000377">
    <property type="protein sequence ID" value="GFS68676.1"/>
    <property type="molecule type" value="Genomic_DNA"/>
</dbReference>
<reference evidence="1" key="1">
    <citation type="submission" date="2020-08" db="EMBL/GenBank/DDBJ databases">
        <title>Multicomponent nature underlies the extraordinary mechanical properties of spider dragline silk.</title>
        <authorList>
            <person name="Kono N."/>
            <person name="Nakamura H."/>
            <person name="Mori M."/>
            <person name="Yoshida Y."/>
            <person name="Ohtoshi R."/>
            <person name="Malay A.D."/>
            <person name="Moran D.A.P."/>
            <person name="Tomita M."/>
            <person name="Numata K."/>
            <person name="Arakawa K."/>
        </authorList>
    </citation>
    <scope>NUCLEOTIDE SEQUENCE</scope>
</reference>
<organism evidence="1 2">
    <name type="scientific">Nephila pilipes</name>
    <name type="common">Giant wood spider</name>
    <name type="synonym">Nephila maculata</name>
    <dbReference type="NCBI Taxonomy" id="299642"/>
    <lineage>
        <taxon>Eukaryota</taxon>
        <taxon>Metazoa</taxon>
        <taxon>Ecdysozoa</taxon>
        <taxon>Arthropoda</taxon>
        <taxon>Chelicerata</taxon>
        <taxon>Arachnida</taxon>
        <taxon>Araneae</taxon>
        <taxon>Araneomorphae</taxon>
        <taxon>Entelegynae</taxon>
        <taxon>Araneoidea</taxon>
        <taxon>Nephilidae</taxon>
        <taxon>Nephila</taxon>
    </lineage>
</organism>
<evidence type="ECO:0000313" key="1">
    <source>
        <dbReference type="EMBL" id="GFS68676.1"/>
    </source>
</evidence>
<sequence length="71" mass="7515">NYASEIRSAASEISLKNSLLSSSLISEQPLTPKLDMEATQMVRKIVGMPSTTLVEAAVVPDPASVTIKGLK</sequence>
<name>A0A8X6SZM7_NEPPI</name>
<protein>
    <submittedName>
        <fullName evidence="1">Uncharacterized protein</fullName>
    </submittedName>
</protein>
<dbReference type="OrthoDB" id="538223at2759"/>
<gene>
    <name evidence="1" type="primary">AVEN_164322_1</name>
    <name evidence="1" type="ORF">NPIL_667011</name>
</gene>
<evidence type="ECO:0000313" key="2">
    <source>
        <dbReference type="Proteomes" id="UP000887013"/>
    </source>
</evidence>
<feature type="non-terminal residue" evidence="1">
    <location>
        <position position="1"/>
    </location>
</feature>